<evidence type="ECO:0000256" key="1">
    <source>
        <dbReference type="ARBA" id="ARBA00007409"/>
    </source>
</evidence>
<name>A0A8T8TTP9_9BASI</name>
<dbReference type="PANTHER" id="PTHR44051:SF8">
    <property type="entry name" value="GLUTATHIONE S-TRANSFERASE GSTA"/>
    <property type="match status" value="1"/>
</dbReference>
<dbReference type="Pfam" id="PF02798">
    <property type="entry name" value="GST_N"/>
    <property type="match status" value="1"/>
</dbReference>
<dbReference type="EMBL" id="LWDD02000021">
    <property type="protein sequence ID" value="KAE8265257.1"/>
    <property type="molecule type" value="Genomic_DNA"/>
</dbReference>
<protein>
    <recommendedName>
        <fullName evidence="2">GST N-terminal domain-containing protein</fullName>
    </recommendedName>
</protein>
<feature type="domain" description="GST N-terminal" evidence="2">
    <location>
        <begin position="3"/>
        <end position="118"/>
    </location>
</feature>
<comment type="caution">
    <text evidence="3">The sequence shown here is derived from an EMBL/GenBank/DDBJ whole genome shotgun (WGS) entry which is preliminary data.</text>
</comment>
<dbReference type="Proteomes" id="UP000077671">
    <property type="component" value="Unassembled WGS sequence"/>
</dbReference>
<dbReference type="AlphaFoldDB" id="A0A8T8TTP9"/>
<comment type="similarity">
    <text evidence="1">Belongs to the GST superfamily.</text>
</comment>
<proteinExistence type="inferred from homology"/>
<evidence type="ECO:0000313" key="3">
    <source>
        <dbReference type="EMBL" id="KAE8265257.1"/>
    </source>
</evidence>
<dbReference type="Gene3D" id="1.20.1050.130">
    <property type="match status" value="1"/>
</dbReference>
<dbReference type="InterPro" id="IPR036249">
    <property type="entry name" value="Thioredoxin-like_sf"/>
</dbReference>
<dbReference type="SUPFAM" id="SSF47616">
    <property type="entry name" value="GST C-terminal domain-like"/>
    <property type="match status" value="1"/>
</dbReference>
<dbReference type="InterPro" id="IPR004045">
    <property type="entry name" value="Glutathione_S-Trfase_N"/>
</dbReference>
<organism evidence="3 4">
    <name type="scientific">Tilletia caries</name>
    <name type="common">wheat bunt fungus</name>
    <dbReference type="NCBI Taxonomy" id="13290"/>
    <lineage>
        <taxon>Eukaryota</taxon>
        <taxon>Fungi</taxon>
        <taxon>Dikarya</taxon>
        <taxon>Basidiomycota</taxon>
        <taxon>Ustilaginomycotina</taxon>
        <taxon>Exobasidiomycetes</taxon>
        <taxon>Tilletiales</taxon>
        <taxon>Tilletiaceae</taxon>
        <taxon>Tilletia</taxon>
    </lineage>
</organism>
<evidence type="ECO:0000259" key="2">
    <source>
        <dbReference type="PROSITE" id="PS50404"/>
    </source>
</evidence>
<accession>A0A8T8TTP9</accession>
<reference evidence="3" key="1">
    <citation type="submission" date="2016-04" db="EMBL/GenBank/DDBJ databases">
        <authorList>
            <person name="Nguyen H.D."/>
            <person name="Kesanakurti P."/>
            <person name="Cullis J."/>
            <person name="Levesque C.A."/>
            <person name="Hambleton S."/>
        </authorList>
    </citation>
    <scope>NUCLEOTIDE SEQUENCE</scope>
    <source>
        <strain evidence="3">DAOMC 238032</strain>
    </source>
</reference>
<dbReference type="Gene3D" id="1.20.1050.10">
    <property type="match status" value="1"/>
</dbReference>
<dbReference type="PANTHER" id="PTHR44051">
    <property type="entry name" value="GLUTATHIONE S-TRANSFERASE-RELATED"/>
    <property type="match status" value="1"/>
</dbReference>
<dbReference type="PROSITE" id="PS50404">
    <property type="entry name" value="GST_NTER"/>
    <property type="match status" value="1"/>
</dbReference>
<dbReference type="InterPro" id="IPR036282">
    <property type="entry name" value="Glutathione-S-Trfase_C_sf"/>
</dbReference>
<gene>
    <name evidence="3" type="ORF">A4X03_0g381</name>
</gene>
<evidence type="ECO:0000313" key="4">
    <source>
        <dbReference type="Proteomes" id="UP000077671"/>
    </source>
</evidence>
<dbReference type="SUPFAM" id="SSF52833">
    <property type="entry name" value="Thioredoxin-like"/>
    <property type="match status" value="1"/>
</dbReference>
<sequence>MSDGTILYSWPESGNSYKVRLLASLLGIDFNVRDLEFLKQEQKEAWFLMINPKGEVPTLSLQILNEELSQRDWLSLGRATIADVSVFVYVALAPMGDISLDEYKNVLTWINRTKALPGFITIPGLEDPLIRRGGH</sequence>
<reference evidence="3" key="2">
    <citation type="journal article" date="2019" name="IMA Fungus">
        <title>Genome sequencing and comparison of five Tilletia species to identify candidate genes for the detection of regulated species infecting wheat.</title>
        <authorList>
            <person name="Nguyen H.D.T."/>
            <person name="Sultana T."/>
            <person name="Kesanakurti P."/>
            <person name="Hambleton S."/>
        </authorList>
    </citation>
    <scope>NUCLEOTIDE SEQUENCE</scope>
    <source>
        <strain evidence="3">DAOMC 238032</strain>
    </source>
</reference>